<feature type="transmembrane region" description="Helical" evidence="1">
    <location>
        <begin position="238"/>
        <end position="256"/>
    </location>
</feature>
<proteinExistence type="predicted"/>
<keyword evidence="1" id="KW-0472">Membrane</keyword>
<accession>A0A4U5JWE2</accession>
<reference evidence="2 3" key="1">
    <citation type="submission" date="2019-04" db="EMBL/GenBank/DDBJ databases">
        <title>Reference strain of H23.</title>
        <authorList>
            <person name="Luo X."/>
        </authorList>
    </citation>
    <scope>NUCLEOTIDE SEQUENCE [LARGE SCALE GENOMIC DNA]</scope>
    <source>
        <strain evidence="2 3">H23</strain>
    </source>
</reference>
<feature type="transmembrane region" description="Helical" evidence="1">
    <location>
        <begin position="87"/>
        <end position="107"/>
    </location>
</feature>
<sequence length="302" mass="33205">MSTNDVIEAYVVDVIRRVPRKERGEIGFELRGLLAEMLADRAQSEGKAADDAMVLAMLREFGTPAEVGARYRPPGTTIIPADQTKTFALTALGGLGLQWALTLPRVFEGQPLVAWWFTWGLGSFWWPGFMVTMAIVAAAVRKTGLFKPTWRPRVVDPDRIERLPSIFGLVCIAVAVAFMVCLPWIANAMPGPFPQIFAFDAAFLRTRAPFALLLWAGYFAVRLAVLSKGRWSSLMRRLETGLSLAFAALLVWWIAAGDIFQAKPTDDGAKAALVLVVALIVVSLLYEAFRGRPQIRAPKIAG</sequence>
<keyword evidence="3" id="KW-1185">Reference proteome</keyword>
<feature type="transmembrane region" description="Helical" evidence="1">
    <location>
        <begin position="113"/>
        <end position="140"/>
    </location>
</feature>
<dbReference type="Proteomes" id="UP000308707">
    <property type="component" value="Unassembled WGS sequence"/>
</dbReference>
<feature type="transmembrane region" description="Helical" evidence="1">
    <location>
        <begin position="206"/>
        <end position="226"/>
    </location>
</feature>
<feature type="transmembrane region" description="Helical" evidence="1">
    <location>
        <begin position="268"/>
        <end position="289"/>
    </location>
</feature>
<organism evidence="2 3">
    <name type="scientific">Luteimonas gilva</name>
    <dbReference type="NCBI Taxonomy" id="2572684"/>
    <lineage>
        <taxon>Bacteria</taxon>
        <taxon>Pseudomonadati</taxon>
        <taxon>Pseudomonadota</taxon>
        <taxon>Gammaproteobacteria</taxon>
        <taxon>Lysobacterales</taxon>
        <taxon>Lysobacteraceae</taxon>
        <taxon>Luteimonas</taxon>
    </lineage>
</organism>
<feature type="transmembrane region" description="Helical" evidence="1">
    <location>
        <begin position="166"/>
        <end position="186"/>
    </location>
</feature>
<protein>
    <submittedName>
        <fullName evidence="2">Uncharacterized protein</fullName>
    </submittedName>
</protein>
<dbReference type="RefSeq" id="WP_137265190.1">
    <property type="nucleotide sequence ID" value="NZ_SZUA01000001.1"/>
</dbReference>
<name>A0A4U5JWE2_9GAMM</name>
<dbReference type="EMBL" id="SZUA01000001">
    <property type="protein sequence ID" value="TKR32981.1"/>
    <property type="molecule type" value="Genomic_DNA"/>
</dbReference>
<keyword evidence="1" id="KW-1133">Transmembrane helix</keyword>
<dbReference type="AlphaFoldDB" id="A0A4U5JWE2"/>
<evidence type="ECO:0000313" key="2">
    <source>
        <dbReference type="EMBL" id="TKR32981.1"/>
    </source>
</evidence>
<dbReference type="OrthoDB" id="5056410at2"/>
<keyword evidence="1" id="KW-0812">Transmembrane</keyword>
<evidence type="ECO:0000313" key="3">
    <source>
        <dbReference type="Proteomes" id="UP000308707"/>
    </source>
</evidence>
<comment type="caution">
    <text evidence="2">The sequence shown here is derived from an EMBL/GenBank/DDBJ whole genome shotgun (WGS) entry which is preliminary data.</text>
</comment>
<gene>
    <name evidence="2" type="ORF">FCE95_01280</name>
</gene>
<evidence type="ECO:0000256" key="1">
    <source>
        <dbReference type="SAM" id="Phobius"/>
    </source>
</evidence>